<protein>
    <submittedName>
        <fullName evidence="2">Uncharacterized protein</fullName>
    </submittedName>
</protein>
<dbReference type="EMBL" id="LR798359">
    <property type="protein sequence ID" value="CAB5226084.1"/>
    <property type="molecule type" value="Genomic_DNA"/>
</dbReference>
<proteinExistence type="predicted"/>
<sequence>MPVHRVVKNGKVGYQWGQSGTVYTGPGAQAKATRQGQAAHAAGYKQPVKGK</sequence>
<dbReference type="EMBL" id="LR796599">
    <property type="protein sequence ID" value="CAB4153858.1"/>
    <property type="molecule type" value="Genomic_DNA"/>
</dbReference>
<accession>A0A6J7X514</accession>
<reference evidence="2" key="1">
    <citation type="submission" date="2020-05" db="EMBL/GenBank/DDBJ databases">
        <authorList>
            <person name="Chiriac C."/>
            <person name="Salcher M."/>
            <person name="Ghai R."/>
            <person name="Kavagutti S V."/>
        </authorList>
    </citation>
    <scope>NUCLEOTIDE SEQUENCE</scope>
</reference>
<evidence type="ECO:0000313" key="2">
    <source>
        <dbReference type="EMBL" id="CAB5226084.1"/>
    </source>
</evidence>
<gene>
    <name evidence="1" type="ORF">UFOVP640_31</name>
    <name evidence="2" type="ORF">UFOVP759_35</name>
</gene>
<name>A0A6J7X514_9CAUD</name>
<evidence type="ECO:0000313" key="1">
    <source>
        <dbReference type="EMBL" id="CAB4153858.1"/>
    </source>
</evidence>
<organism evidence="2">
    <name type="scientific">uncultured Caudovirales phage</name>
    <dbReference type="NCBI Taxonomy" id="2100421"/>
    <lineage>
        <taxon>Viruses</taxon>
        <taxon>Duplodnaviria</taxon>
        <taxon>Heunggongvirae</taxon>
        <taxon>Uroviricota</taxon>
        <taxon>Caudoviricetes</taxon>
        <taxon>Peduoviridae</taxon>
        <taxon>Maltschvirus</taxon>
        <taxon>Maltschvirus maltsch</taxon>
    </lineage>
</organism>